<evidence type="ECO:0000259" key="2">
    <source>
        <dbReference type="Pfam" id="PF13568"/>
    </source>
</evidence>
<sequence>MAGKRYMCRILTVCTLLVLAAPMRTLAQDNIFDEYLTFHGGLVTGVNFSQVDGDNFAGYSKAGLNVGGIVYFNMDPEHVKGSLEVLYTQKGARSKGMPYTVAPGLYITNYRITLNYAEVPFMINYFDRHMHHFGGGFSLSYIGTKRENIEFSPAQPLVNLDDYPVNKTDLNMLVGGSLHCWKGLFFNMRFQYSLLSIRNKVPVNYGRSQQFNNMWTLRMVYLFK</sequence>
<reference evidence="4" key="1">
    <citation type="journal article" date="2019" name="Int. J. Syst. Evol. Microbiol.">
        <title>The Global Catalogue of Microorganisms (GCM) 10K type strain sequencing project: providing services to taxonomists for standard genome sequencing and annotation.</title>
        <authorList>
            <consortium name="The Broad Institute Genomics Platform"/>
            <consortium name="The Broad Institute Genome Sequencing Center for Infectious Disease"/>
            <person name="Wu L."/>
            <person name="Ma J."/>
        </authorList>
    </citation>
    <scope>NUCLEOTIDE SEQUENCE [LARGE SCALE GENOMIC DNA]</scope>
    <source>
        <strain evidence="4">JCM 32105</strain>
    </source>
</reference>
<proteinExistence type="predicted"/>
<evidence type="ECO:0000313" key="4">
    <source>
        <dbReference type="Proteomes" id="UP001500067"/>
    </source>
</evidence>
<dbReference type="EMBL" id="BAABFA010000024">
    <property type="protein sequence ID" value="GAA4470159.1"/>
    <property type="molecule type" value="Genomic_DNA"/>
</dbReference>
<dbReference type="Proteomes" id="UP001500067">
    <property type="component" value="Unassembled WGS sequence"/>
</dbReference>
<dbReference type="Pfam" id="PF13568">
    <property type="entry name" value="OMP_b-brl_2"/>
    <property type="match status" value="1"/>
</dbReference>
<feature type="chain" id="PRO_5046807048" description="Outer membrane protein beta-barrel domain-containing protein" evidence="1">
    <location>
        <begin position="28"/>
        <end position="224"/>
    </location>
</feature>
<keyword evidence="4" id="KW-1185">Reference proteome</keyword>
<protein>
    <recommendedName>
        <fullName evidence="2">Outer membrane protein beta-barrel domain-containing protein</fullName>
    </recommendedName>
</protein>
<dbReference type="RefSeq" id="WP_345085287.1">
    <property type="nucleotide sequence ID" value="NZ_BAABFA010000024.1"/>
</dbReference>
<feature type="signal peptide" evidence="1">
    <location>
        <begin position="1"/>
        <end position="27"/>
    </location>
</feature>
<comment type="caution">
    <text evidence="3">The sequence shown here is derived from an EMBL/GenBank/DDBJ whole genome shotgun (WGS) entry which is preliminary data.</text>
</comment>
<evidence type="ECO:0000256" key="1">
    <source>
        <dbReference type="SAM" id="SignalP"/>
    </source>
</evidence>
<dbReference type="InterPro" id="IPR025665">
    <property type="entry name" value="Beta-barrel_OMP_2"/>
</dbReference>
<evidence type="ECO:0000313" key="3">
    <source>
        <dbReference type="EMBL" id="GAA4470159.1"/>
    </source>
</evidence>
<accession>A0ABP8NRK7</accession>
<name>A0ABP8NRK7_9BACT</name>
<keyword evidence="1" id="KW-0732">Signal</keyword>
<feature type="domain" description="Outer membrane protein beta-barrel" evidence="2">
    <location>
        <begin position="36"/>
        <end position="197"/>
    </location>
</feature>
<gene>
    <name evidence="3" type="ORF">GCM10023093_30860</name>
</gene>
<organism evidence="3 4">
    <name type="scientific">Nemorincola caseinilytica</name>
    <dbReference type="NCBI Taxonomy" id="2054315"/>
    <lineage>
        <taxon>Bacteria</taxon>
        <taxon>Pseudomonadati</taxon>
        <taxon>Bacteroidota</taxon>
        <taxon>Chitinophagia</taxon>
        <taxon>Chitinophagales</taxon>
        <taxon>Chitinophagaceae</taxon>
        <taxon>Nemorincola</taxon>
    </lineage>
</organism>